<dbReference type="GO" id="GO:0001731">
    <property type="term" value="P:formation of translation preinitiation complex"/>
    <property type="evidence" value="ECO:0007669"/>
    <property type="project" value="TreeGrafter"/>
</dbReference>
<dbReference type="GO" id="GO:0006417">
    <property type="term" value="P:regulation of translation"/>
    <property type="evidence" value="ECO:0007669"/>
    <property type="project" value="UniProtKB-KW"/>
</dbReference>
<protein>
    <submittedName>
        <fullName evidence="5">Translation initiation factor 1 (eIF-1/SUI1)</fullName>
    </submittedName>
</protein>
<dbReference type="InterPro" id="IPR005872">
    <property type="entry name" value="SUI1_arc_bac"/>
</dbReference>
<evidence type="ECO:0000313" key="5">
    <source>
        <dbReference type="EMBL" id="SDO46609.1"/>
    </source>
</evidence>
<evidence type="ECO:0000256" key="1">
    <source>
        <dbReference type="ARBA" id="ARBA00005422"/>
    </source>
</evidence>
<feature type="domain" description="SUI1" evidence="4">
    <location>
        <begin position="53"/>
        <end position="116"/>
    </location>
</feature>
<dbReference type="InterPro" id="IPR050318">
    <property type="entry name" value="DENR/SUI1_TIF"/>
</dbReference>
<dbReference type="EMBL" id="FNII01000032">
    <property type="protein sequence ID" value="SDO46609.1"/>
    <property type="molecule type" value="Genomic_DNA"/>
</dbReference>
<evidence type="ECO:0000313" key="6">
    <source>
        <dbReference type="Proteomes" id="UP000199677"/>
    </source>
</evidence>
<dbReference type="GO" id="GO:0003743">
    <property type="term" value="F:translation initiation factor activity"/>
    <property type="evidence" value="ECO:0007669"/>
    <property type="project" value="UniProtKB-KW"/>
</dbReference>
<dbReference type="PANTHER" id="PTHR12789">
    <property type="entry name" value="DENSITY-REGULATED PROTEIN HOMOLOG"/>
    <property type="match status" value="1"/>
</dbReference>
<dbReference type="OrthoDB" id="9792915at2"/>
<dbReference type="NCBIfam" id="TIGR01158">
    <property type="entry name" value="SUI1_rel"/>
    <property type="match status" value="1"/>
</dbReference>
<dbReference type="GO" id="GO:0002188">
    <property type="term" value="P:translation reinitiation"/>
    <property type="evidence" value="ECO:0007669"/>
    <property type="project" value="TreeGrafter"/>
</dbReference>
<dbReference type="NCBIfam" id="NF005297">
    <property type="entry name" value="PRK06824.1"/>
    <property type="match status" value="1"/>
</dbReference>
<name>A0A1H0JST5_9GAMM</name>
<dbReference type="InterPro" id="IPR001950">
    <property type="entry name" value="SUI1"/>
</dbReference>
<keyword evidence="6" id="KW-1185">Reference proteome</keyword>
<reference evidence="6" key="1">
    <citation type="submission" date="2016-10" db="EMBL/GenBank/DDBJ databases">
        <authorList>
            <person name="Varghese N."/>
            <person name="Submissions S."/>
        </authorList>
    </citation>
    <scope>NUCLEOTIDE SEQUENCE [LARGE SCALE GENOMIC DNA]</scope>
    <source>
        <strain evidence="6">CGMCC 1.6494</strain>
    </source>
</reference>
<dbReference type="FunFam" id="3.30.780.10:FF:000002">
    <property type="entry name" value="Stress response translation initiation inhibitor"/>
    <property type="match status" value="1"/>
</dbReference>
<evidence type="ECO:0000256" key="3">
    <source>
        <dbReference type="ARBA" id="ARBA00022917"/>
    </source>
</evidence>
<dbReference type="Gene3D" id="3.30.780.10">
    <property type="entry name" value="SUI1-like domain"/>
    <property type="match status" value="1"/>
</dbReference>
<keyword evidence="5" id="KW-0396">Initiation factor</keyword>
<evidence type="ECO:0000256" key="2">
    <source>
        <dbReference type="ARBA" id="ARBA00022845"/>
    </source>
</evidence>
<dbReference type="PROSITE" id="PS50296">
    <property type="entry name" value="SUI1"/>
    <property type="match status" value="1"/>
</dbReference>
<organism evidence="5 6">
    <name type="scientific">Vreelandella arcis</name>
    <dbReference type="NCBI Taxonomy" id="416873"/>
    <lineage>
        <taxon>Bacteria</taxon>
        <taxon>Pseudomonadati</taxon>
        <taxon>Pseudomonadota</taxon>
        <taxon>Gammaproteobacteria</taxon>
        <taxon>Oceanospirillales</taxon>
        <taxon>Halomonadaceae</taxon>
        <taxon>Vreelandella</taxon>
    </lineage>
</organism>
<dbReference type="InterPro" id="IPR036877">
    <property type="entry name" value="SUI1_dom_sf"/>
</dbReference>
<dbReference type="Pfam" id="PF01253">
    <property type="entry name" value="SUI1"/>
    <property type="match status" value="1"/>
</dbReference>
<proteinExistence type="inferred from homology"/>
<dbReference type="AlphaFoldDB" id="A0A1H0JST5"/>
<dbReference type="PANTHER" id="PTHR12789:SF0">
    <property type="entry name" value="DENSITY-REGULATED PROTEIN"/>
    <property type="match status" value="1"/>
</dbReference>
<dbReference type="GO" id="GO:0003729">
    <property type="term" value="F:mRNA binding"/>
    <property type="evidence" value="ECO:0007669"/>
    <property type="project" value="TreeGrafter"/>
</dbReference>
<evidence type="ECO:0000259" key="4">
    <source>
        <dbReference type="PROSITE" id="PS50296"/>
    </source>
</evidence>
<comment type="similarity">
    <text evidence="1">Belongs to the SUI1 family.</text>
</comment>
<dbReference type="CDD" id="cd11567">
    <property type="entry name" value="YciH_like"/>
    <property type="match status" value="1"/>
</dbReference>
<dbReference type="PIRSF" id="PIRSF037511">
    <property type="entry name" value="Transl_init_SUI1_pro"/>
    <property type="match status" value="1"/>
</dbReference>
<sequence>MASLSDQLGGLVYSTEKGNTCPACREPLEDCCCDAQSEQARIAALDGVIRIRRETSGRKGKGVTTISGIPLTTAELKVLAKDLKKRCGTGGAVKDGIIEIQGDHRDSLKQELMARGYHVKLAGG</sequence>
<dbReference type="STRING" id="416873.SAMN04487951_13210"/>
<dbReference type="RefSeq" id="WP_089708541.1">
    <property type="nucleotide sequence ID" value="NZ_FNII01000032.1"/>
</dbReference>
<dbReference type="Proteomes" id="UP000199677">
    <property type="component" value="Unassembled WGS sequence"/>
</dbReference>
<dbReference type="SUPFAM" id="SSF55159">
    <property type="entry name" value="eIF1-like"/>
    <property type="match status" value="1"/>
</dbReference>
<keyword evidence="2" id="KW-0810">Translation regulation</keyword>
<gene>
    <name evidence="5" type="ORF">SAMN04487951_13210</name>
</gene>
<keyword evidence="3" id="KW-0648">Protein biosynthesis</keyword>
<accession>A0A1H0JST5</accession>